<feature type="compositionally biased region" description="Basic and acidic residues" evidence="1">
    <location>
        <begin position="153"/>
        <end position="164"/>
    </location>
</feature>
<feature type="compositionally biased region" description="Low complexity" evidence="1">
    <location>
        <begin position="92"/>
        <end position="101"/>
    </location>
</feature>
<feature type="region of interest" description="Disordered" evidence="1">
    <location>
        <begin position="153"/>
        <end position="283"/>
    </location>
</feature>
<dbReference type="AlphaFoldDB" id="A0AAV9JPK1"/>
<comment type="caution">
    <text evidence="2">The sequence shown here is derived from an EMBL/GenBank/DDBJ whole genome shotgun (WGS) entry which is preliminary data.</text>
</comment>
<dbReference type="EMBL" id="JAVFHQ010000011">
    <property type="protein sequence ID" value="KAK4547308.1"/>
    <property type="molecule type" value="Genomic_DNA"/>
</dbReference>
<name>A0AAV9JPK1_9PEZI</name>
<feature type="compositionally biased region" description="Acidic residues" evidence="1">
    <location>
        <begin position="170"/>
        <end position="179"/>
    </location>
</feature>
<sequence length="313" mass="34495">MSWMDSWKRPNKSQAVPPPFYLTQGDSALYCHTCGRIIGQRRANTSKAAATEVKYCSDKCKRHKPSNAPDSLDRRIDDVLTALLQGQPPPVDGNGNADAGAPAKALHKPKKGDPRIIVKLSELETAVFGDRQDPEKVYGRRKNRKARFLPESGEWRSVDMEDRSTTTAADDAESEDDGSLTDGSIEETPGGVSLTHVRAPQSQSEINFSAGGGERGWAEKIEETPEMLAKRREGQKRADEKEMVKRSARRAVAFGLTVDAQPEKSAGKRTKKGQGAEMEAPERVKRKCEALMGGSVVEPSFAKGDWSIRWRED</sequence>
<evidence type="ECO:0000256" key="1">
    <source>
        <dbReference type="SAM" id="MobiDB-lite"/>
    </source>
</evidence>
<evidence type="ECO:0000313" key="2">
    <source>
        <dbReference type="EMBL" id="KAK4547308.1"/>
    </source>
</evidence>
<protein>
    <submittedName>
        <fullName evidence="2">Uncharacterized protein</fullName>
    </submittedName>
</protein>
<feature type="region of interest" description="Disordered" evidence="1">
    <location>
        <begin position="86"/>
        <end position="110"/>
    </location>
</feature>
<gene>
    <name evidence="2" type="ORF">LTR36_000963</name>
</gene>
<reference evidence="2 3" key="1">
    <citation type="submission" date="2021-11" db="EMBL/GenBank/DDBJ databases">
        <title>Black yeast isolated from Biological Soil Crust.</title>
        <authorList>
            <person name="Kurbessoian T."/>
        </authorList>
    </citation>
    <scope>NUCLEOTIDE SEQUENCE [LARGE SCALE GENOMIC DNA]</scope>
    <source>
        <strain evidence="2 3">CCFEE 5522</strain>
    </source>
</reference>
<feature type="compositionally biased region" description="Basic and acidic residues" evidence="1">
    <location>
        <begin position="216"/>
        <end position="245"/>
    </location>
</feature>
<organism evidence="2 3">
    <name type="scientific">Oleoguttula mirabilis</name>
    <dbReference type="NCBI Taxonomy" id="1507867"/>
    <lineage>
        <taxon>Eukaryota</taxon>
        <taxon>Fungi</taxon>
        <taxon>Dikarya</taxon>
        <taxon>Ascomycota</taxon>
        <taxon>Pezizomycotina</taxon>
        <taxon>Dothideomycetes</taxon>
        <taxon>Dothideomycetidae</taxon>
        <taxon>Mycosphaerellales</taxon>
        <taxon>Teratosphaeriaceae</taxon>
        <taxon>Oleoguttula</taxon>
    </lineage>
</organism>
<dbReference type="Proteomes" id="UP001324427">
    <property type="component" value="Unassembled WGS sequence"/>
</dbReference>
<proteinExistence type="predicted"/>
<evidence type="ECO:0000313" key="3">
    <source>
        <dbReference type="Proteomes" id="UP001324427"/>
    </source>
</evidence>
<keyword evidence="3" id="KW-1185">Reference proteome</keyword>
<accession>A0AAV9JPK1</accession>